<dbReference type="Gene3D" id="3.40.50.300">
    <property type="entry name" value="P-loop containing nucleotide triphosphate hydrolases"/>
    <property type="match status" value="1"/>
</dbReference>
<dbReference type="SUPFAM" id="SSF52540">
    <property type="entry name" value="P-loop containing nucleoside triphosphate hydrolases"/>
    <property type="match status" value="1"/>
</dbReference>
<dbReference type="Proteomes" id="UP000234460">
    <property type="component" value="Chromosome LMANV2"/>
</dbReference>
<dbReference type="RefSeq" id="WP_000797355.1">
    <property type="nucleotide sequence ID" value="NZ_CP011931.1"/>
</dbReference>
<dbReference type="Pfam" id="PF00005">
    <property type="entry name" value="ABC_tran"/>
    <property type="match status" value="1"/>
</dbReference>
<evidence type="ECO:0000256" key="1">
    <source>
        <dbReference type="ARBA" id="ARBA00004651"/>
    </source>
</evidence>
<dbReference type="AlphaFoldDB" id="A0AAQ1P0P2"/>
<dbReference type="InterPro" id="IPR027417">
    <property type="entry name" value="P-loop_NTPase"/>
</dbReference>
<dbReference type="PROSITE" id="PS00211">
    <property type="entry name" value="ABC_TRANSPORTER_1"/>
    <property type="match status" value="1"/>
</dbReference>
<dbReference type="Gene3D" id="1.20.1560.10">
    <property type="entry name" value="ABC transporter type 1, transmembrane domain"/>
    <property type="match status" value="1"/>
</dbReference>
<evidence type="ECO:0000256" key="3">
    <source>
        <dbReference type="ARBA" id="ARBA00022741"/>
    </source>
</evidence>
<dbReference type="GO" id="GO:0005886">
    <property type="term" value="C:plasma membrane"/>
    <property type="evidence" value="ECO:0007669"/>
    <property type="project" value="UniProtKB-SubCell"/>
</dbReference>
<evidence type="ECO:0000256" key="6">
    <source>
        <dbReference type="ARBA" id="ARBA00023136"/>
    </source>
</evidence>
<proteinExistence type="predicted"/>
<protein>
    <submittedName>
        <fullName evidence="11">ABC transporter, ATP-binding protein</fullName>
    </submittedName>
</protein>
<evidence type="ECO:0000259" key="9">
    <source>
        <dbReference type="PROSITE" id="PS50893"/>
    </source>
</evidence>
<reference evidence="11 12" key="1">
    <citation type="submission" date="2017-11" db="EMBL/GenBank/DDBJ databases">
        <authorList>
            <person name="Lechat P."/>
        </authorList>
    </citation>
    <scope>NUCLEOTIDE SEQUENCE [LARGE SCALE GENOMIC DNA]</scope>
    <source>
        <strain evidence="11">L495</strain>
    </source>
</reference>
<feature type="domain" description="ABC transporter" evidence="9">
    <location>
        <begin position="352"/>
        <end position="586"/>
    </location>
</feature>
<dbReference type="PANTHER" id="PTHR43394:SF1">
    <property type="entry name" value="ATP-BINDING CASSETTE SUB-FAMILY B MEMBER 10, MITOCHONDRIAL"/>
    <property type="match status" value="1"/>
</dbReference>
<accession>A0AAQ1P0P2</accession>
<dbReference type="EMBL" id="OEJX01000063">
    <property type="protein sequence ID" value="SOR63306.1"/>
    <property type="molecule type" value="Genomic_DNA"/>
</dbReference>
<keyword evidence="3" id="KW-0547">Nucleotide-binding</keyword>
<keyword evidence="4 11" id="KW-0067">ATP-binding</keyword>
<feature type="transmembrane region" description="Helical" evidence="8">
    <location>
        <begin position="77"/>
        <end position="101"/>
    </location>
</feature>
<feature type="transmembrane region" description="Helical" evidence="8">
    <location>
        <begin position="180"/>
        <end position="197"/>
    </location>
</feature>
<comment type="caution">
    <text evidence="11">The sequence shown here is derived from an EMBL/GenBank/DDBJ whole genome shotgun (WGS) entry which is preliminary data.</text>
</comment>
<keyword evidence="7" id="KW-0175">Coiled coil</keyword>
<evidence type="ECO:0000259" key="10">
    <source>
        <dbReference type="PROSITE" id="PS50929"/>
    </source>
</evidence>
<dbReference type="PROSITE" id="PS50929">
    <property type="entry name" value="ABC_TM1F"/>
    <property type="match status" value="1"/>
</dbReference>
<dbReference type="FunFam" id="3.40.50.300:FF:000218">
    <property type="entry name" value="Multidrug ABC transporter ATP-binding protein"/>
    <property type="match status" value="1"/>
</dbReference>
<evidence type="ECO:0000256" key="7">
    <source>
        <dbReference type="SAM" id="Coils"/>
    </source>
</evidence>
<comment type="subcellular location">
    <subcellularLocation>
        <location evidence="1">Cell membrane</location>
        <topology evidence="1">Multi-pass membrane protein</topology>
    </subcellularLocation>
</comment>
<dbReference type="InterPro" id="IPR003439">
    <property type="entry name" value="ABC_transporter-like_ATP-bd"/>
</dbReference>
<organism evidence="11 12">
    <name type="scientific">Leptospira interrogans serovar Manilae</name>
    <dbReference type="NCBI Taxonomy" id="214675"/>
    <lineage>
        <taxon>Bacteria</taxon>
        <taxon>Pseudomonadati</taxon>
        <taxon>Spirochaetota</taxon>
        <taxon>Spirochaetia</taxon>
        <taxon>Leptospirales</taxon>
        <taxon>Leptospiraceae</taxon>
        <taxon>Leptospira</taxon>
    </lineage>
</organism>
<evidence type="ECO:0000256" key="8">
    <source>
        <dbReference type="SAM" id="Phobius"/>
    </source>
</evidence>
<dbReference type="InterPro" id="IPR003593">
    <property type="entry name" value="AAA+_ATPase"/>
</dbReference>
<dbReference type="GO" id="GO:0015421">
    <property type="term" value="F:ABC-type oligopeptide transporter activity"/>
    <property type="evidence" value="ECO:0007669"/>
    <property type="project" value="TreeGrafter"/>
</dbReference>
<dbReference type="SUPFAM" id="SSF90123">
    <property type="entry name" value="ABC transporter transmembrane region"/>
    <property type="match status" value="1"/>
</dbReference>
<dbReference type="Pfam" id="PF00664">
    <property type="entry name" value="ABC_membrane"/>
    <property type="match status" value="1"/>
</dbReference>
<evidence type="ECO:0000256" key="4">
    <source>
        <dbReference type="ARBA" id="ARBA00022840"/>
    </source>
</evidence>
<keyword evidence="6 8" id="KW-0472">Membrane</keyword>
<sequence length="595" mass="66531">MKNRLLLFLLRDFLIRHPNLFFGLIFAVLMSGGLSLLVAISVAPLADYLLDPSLTKVNNITLKFISILEFLRIAPGILVFSAAFALGNLVNSFFMILIFFINRKIGYAVLRDLNATGFQNFLEARWGFFGSLSQGTILNTFQHEIVKVGDAMTSLANQLAVLFQLVILMSLPIFLMPLMVITSIVTLAVLTIPFLLLQRVNNKLGALNTSTANRMMELLHETFQGIKIVQGYGRQQVSMSRYLKAYDDHVQVTLTTQMLTSGVSNLHYVVGIFAALAGMGVAITYGAVLSEVAITLWSLQRVIPLANSMLVNKVNLDNFVGSYEQLQNIYKNAKDQKERMGDRTFSRFENEIKFVDVDFSYPKRNQLFKKLNIQILKGEMVAFVGESGSGKSTIVDLILGLQVPDSGKIFLDGVAFDEWDKNSYREKIGYVPQDPILFHSSIRDNLLWSREDSTEEELWQACKIANADQFIQRLPNGLDTIVGDRGVLLSGGQRQRIALARAMLRKPPVLILDEATSSLDSESEQLIQQSVDSISSETTIIIIAHRLSTIMKANRIYVLKSGELLETGNFSELIQKPNGYFASMFEMQTGTSVRK</sequence>
<dbReference type="InterPro" id="IPR017871">
    <property type="entry name" value="ABC_transporter-like_CS"/>
</dbReference>
<evidence type="ECO:0000313" key="12">
    <source>
        <dbReference type="Proteomes" id="UP000234460"/>
    </source>
</evidence>
<evidence type="ECO:0000256" key="5">
    <source>
        <dbReference type="ARBA" id="ARBA00022989"/>
    </source>
</evidence>
<evidence type="ECO:0000256" key="2">
    <source>
        <dbReference type="ARBA" id="ARBA00022692"/>
    </source>
</evidence>
<evidence type="ECO:0000313" key="11">
    <source>
        <dbReference type="EMBL" id="SOR63306.1"/>
    </source>
</evidence>
<keyword evidence="2 8" id="KW-0812">Transmembrane</keyword>
<dbReference type="PANTHER" id="PTHR43394">
    <property type="entry name" value="ATP-DEPENDENT PERMEASE MDL1, MITOCHONDRIAL"/>
    <property type="match status" value="1"/>
</dbReference>
<name>A0AAQ1P0P2_LEPIR</name>
<dbReference type="InterPro" id="IPR039421">
    <property type="entry name" value="Type_1_exporter"/>
</dbReference>
<feature type="transmembrane region" description="Helical" evidence="8">
    <location>
        <begin position="155"/>
        <end position="174"/>
    </location>
</feature>
<dbReference type="SMART" id="SM00382">
    <property type="entry name" value="AAA"/>
    <property type="match status" value="1"/>
</dbReference>
<feature type="transmembrane region" description="Helical" evidence="8">
    <location>
        <begin position="20"/>
        <end position="46"/>
    </location>
</feature>
<feature type="coiled-coil region" evidence="7">
    <location>
        <begin position="316"/>
        <end position="343"/>
    </location>
</feature>
<gene>
    <name evidence="11" type="ORF">LMANV2_660068</name>
</gene>
<dbReference type="GO" id="GO:0005524">
    <property type="term" value="F:ATP binding"/>
    <property type="evidence" value="ECO:0007669"/>
    <property type="project" value="UniProtKB-KW"/>
</dbReference>
<feature type="transmembrane region" description="Helical" evidence="8">
    <location>
        <begin position="266"/>
        <end position="288"/>
    </location>
</feature>
<feature type="domain" description="ABC transmembrane type-1" evidence="10">
    <location>
        <begin position="22"/>
        <end position="283"/>
    </location>
</feature>
<dbReference type="GO" id="GO:0016887">
    <property type="term" value="F:ATP hydrolysis activity"/>
    <property type="evidence" value="ECO:0007669"/>
    <property type="project" value="InterPro"/>
</dbReference>
<dbReference type="PROSITE" id="PS50893">
    <property type="entry name" value="ABC_TRANSPORTER_2"/>
    <property type="match status" value="1"/>
</dbReference>
<keyword evidence="5 8" id="KW-1133">Transmembrane helix</keyword>
<dbReference type="InterPro" id="IPR011527">
    <property type="entry name" value="ABC1_TM_dom"/>
</dbReference>
<dbReference type="InterPro" id="IPR036640">
    <property type="entry name" value="ABC1_TM_sf"/>
</dbReference>